<proteinExistence type="predicted"/>
<evidence type="ECO:0000313" key="2">
    <source>
        <dbReference type="Proteomes" id="UP000663868"/>
    </source>
</evidence>
<evidence type="ECO:0000313" key="1">
    <source>
        <dbReference type="EMBL" id="CAF4453100.1"/>
    </source>
</evidence>
<dbReference type="Proteomes" id="UP000663868">
    <property type="component" value="Unassembled WGS sequence"/>
</dbReference>
<dbReference type="InterPro" id="IPR053033">
    <property type="entry name" value="Androglobin-like"/>
</dbReference>
<protein>
    <submittedName>
        <fullName evidence="1">Uncharacterized protein</fullName>
    </submittedName>
</protein>
<accession>A0A820S626</accession>
<reference evidence="1" key="1">
    <citation type="submission" date="2021-02" db="EMBL/GenBank/DDBJ databases">
        <authorList>
            <person name="Nowell W R."/>
        </authorList>
    </citation>
    <scope>NUCLEOTIDE SEQUENCE</scope>
</reference>
<dbReference type="AlphaFoldDB" id="A0A820S626"/>
<feature type="non-terminal residue" evidence="1">
    <location>
        <position position="1"/>
    </location>
</feature>
<dbReference type="PANTHER" id="PTHR46298:SF1">
    <property type="entry name" value="ANDROGLOBIN"/>
    <property type="match status" value="1"/>
</dbReference>
<gene>
    <name evidence="1" type="ORF">KXQ929_LOCUS54071</name>
</gene>
<name>A0A820S626_9BILA</name>
<comment type="caution">
    <text evidence="1">The sequence shown here is derived from an EMBL/GenBank/DDBJ whole genome shotgun (WGS) entry which is preliminary data.</text>
</comment>
<sequence>MNFVRSSSRTGIVTEEEEKIHKYIIQVTLLRKSWPLTLTQWQFVEQLREQEKNEMK</sequence>
<organism evidence="1 2">
    <name type="scientific">Adineta steineri</name>
    <dbReference type="NCBI Taxonomy" id="433720"/>
    <lineage>
        <taxon>Eukaryota</taxon>
        <taxon>Metazoa</taxon>
        <taxon>Spiralia</taxon>
        <taxon>Gnathifera</taxon>
        <taxon>Rotifera</taxon>
        <taxon>Eurotatoria</taxon>
        <taxon>Bdelloidea</taxon>
        <taxon>Adinetida</taxon>
        <taxon>Adinetidae</taxon>
        <taxon>Adineta</taxon>
    </lineage>
</organism>
<dbReference type="EMBL" id="CAJOBB010031756">
    <property type="protein sequence ID" value="CAF4453100.1"/>
    <property type="molecule type" value="Genomic_DNA"/>
</dbReference>
<dbReference type="PANTHER" id="PTHR46298">
    <property type="entry name" value="ANDROGLOBIN"/>
    <property type="match status" value="1"/>
</dbReference>